<dbReference type="RefSeq" id="XP_030990278.1">
    <property type="nucleotide sequence ID" value="XM_031144920.1"/>
</dbReference>
<dbReference type="GeneID" id="41977353"/>
<reference evidence="1 2" key="1">
    <citation type="submission" date="2019-06" db="EMBL/GenBank/DDBJ databases">
        <title>Draft genome sequence of the filamentous fungus Phialemoniopsis curvata isolated from diesel fuel.</title>
        <authorList>
            <person name="Varaljay V.A."/>
            <person name="Lyon W.J."/>
            <person name="Crouch A.L."/>
            <person name="Drake C.E."/>
            <person name="Hollomon J.M."/>
            <person name="Nadeau L.J."/>
            <person name="Nunn H.S."/>
            <person name="Stevenson B.S."/>
            <person name="Bojanowski C.L."/>
            <person name="Crookes-Goodson W.J."/>
        </authorList>
    </citation>
    <scope>NUCLEOTIDE SEQUENCE [LARGE SCALE GENOMIC DNA]</scope>
    <source>
        <strain evidence="1 2">D216</strain>
    </source>
</reference>
<organism evidence="1 2">
    <name type="scientific">Thyridium curvatum</name>
    <dbReference type="NCBI Taxonomy" id="1093900"/>
    <lineage>
        <taxon>Eukaryota</taxon>
        <taxon>Fungi</taxon>
        <taxon>Dikarya</taxon>
        <taxon>Ascomycota</taxon>
        <taxon>Pezizomycotina</taxon>
        <taxon>Sordariomycetes</taxon>
        <taxon>Sordariomycetidae</taxon>
        <taxon>Thyridiales</taxon>
        <taxon>Thyridiaceae</taxon>
        <taxon>Thyridium</taxon>
    </lineage>
</organism>
<accession>A0A507AMS8</accession>
<keyword evidence="2" id="KW-1185">Reference proteome</keyword>
<evidence type="ECO:0000313" key="2">
    <source>
        <dbReference type="Proteomes" id="UP000319257"/>
    </source>
</evidence>
<evidence type="ECO:0000313" key="1">
    <source>
        <dbReference type="EMBL" id="TPX08567.1"/>
    </source>
</evidence>
<dbReference type="Proteomes" id="UP000319257">
    <property type="component" value="Unassembled WGS sequence"/>
</dbReference>
<sequence>MNSYAYIIEVLAKPLISGIRCTGRLHSISTRIEQPLRSDGTYKRTMTSRRPAQQATEPHYPVLGWILPDQDVDNIPLRLLRQVVGQMKIYFLRQSRGNSGSVTSRNELMNRIIVEIRFRENHGRYTGVSLEIAPREGEFYGHTNREHVGRLQMGMLRIAPVVEGQIWDPANRICRVGVRPGQRPTLSHLLEDMLSCEDLHQFSFACHAGGVKRGQRDWWMQYFARLARYSVVSQRVRLHKSTDPPFDGYRDIFSILSQRWVSDPPGRGITVEIEHGFFESAARYPVHDMIVVEEDSSGSSTEKEQ</sequence>
<protein>
    <submittedName>
        <fullName evidence="1">Uncharacterized protein</fullName>
    </submittedName>
</protein>
<dbReference type="EMBL" id="SKBQ01000076">
    <property type="protein sequence ID" value="TPX08567.1"/>
    <property type="molecule type" value="Genomic_DNA"/>
</dbReference>
<gene>
    <name evidence="1" type="ORF">E0L32_009906</name>
</gene>
<proteinExistence type="predicted"/>
<name>A0A507AMS8_9PEZI</name>
<dbReference type="AlphaFoldDB" id="A0A507AMS8"/>
<dbReference type="InParanoid" id="A0A507AMS8"/>
<comment type="caution">
    <text evidence="1">The sequence shown here is derived from an EMBL/GenBank/DDBJ whole genome shotgun (WGS) entry which is preliminary data.</text>
</comment>